<protein>
    <submittedName>
        <fullName evidence="2">DUF397 domain-containing protein</fullName>
    </submittedName>
</protein>
<dbReference type="Proteomes" id="UP000192726">
    <property type="component" value="Chromosome"/>
</dbReference>
<dbReference type="KEGG" id="sgv:B1H19_26395"/>
<dbReference type="OrthoDB" id="3402668at2"/>
<organism evidence="2 3">
    <name type="scientific">Streptomyces gilvosporeus</name>
    <dbReference type="NCBI Taxonomy" id="553510"/>
    <lineage>
        <taxon>Bacteria</taxon>
        <taxon>Bacillati</taxon>
        <taxon>Actinomycetota</taxon>
        <taxon>Actinomycetes</taxon>
        <taxon>Kitasatosporales</taxon>
        <taxon>Streptomycetaceae</taxon>
        <taxon>Streptomyces</taxon>
    </lineage>
</organism>
<dbReference type="RefSeq" id="WP_083107235.1">
    <property type="nucleotide sequence ID" value="NZ_CP020569.1"/>
</dbReference>
<dbReference type="InterPro" id="IPR007278">
    <property type="entry name" value="DUF397"/>
</dbReference>
<dbReference type="Pfam" id="PF04149">
    <property type="entry name" value="DUF397"/>
    <property type="match status" value="1"/>
</dbReference>
<dbReference type="AlphaFoldDB" id="A0A1V0TWH8"/>
<dbReference type="STRING" id="553510.B1H19_26395"/>
<evidence type="ECO:0000313" key="3">
    <source>
        <dbReference type="Proteomes" id="UP000192726"/>
    </source>
</evidence>
<evidence type="ECO:0000313" key="2">
    <source>
        <dbReference type="EMBL" id="ARF57227.1"/>
    </source>
</evidence>
<evidence type="ECO:0000259" key="1">
    <source>
        <dbReference type="Pfam" id="PF04149"/>
    </source>
</evidence>
<name>A0A1V0TWH8_9ACTN</name>
<feature type="domain" description="DUF397" evidence="1">
    <location>
        <begin position="6"/>
        <end position="57"/>
    </location>
</feature>
<keyword evidence="3" id="KW-1185">Reference proteome</keyword>
<gene>
    <name evidence="2" type="ORF">B1H19_26395</name>
</gene>
<dbReference type="EMBL" id="CP020569">
    <property type="protein sequence ID" value="ARF57227.1"/>
    <property type="molecule type" value="Genomic_DNA"/>
</dbReference>
<sequence>MSQLIWQKSSFSEPGSDQCVEVAVCPSGTCHLRESDAPASVMTTTPAILRDLVQAVKAGDLDAPTP</sequence>
<reference evidence="2 3" key="1">
    <citation type="submission" date="2017-04" db="EMBL/GenBank/DDBJ databases">
        <title>Complete Genome Sequence of Streptomyces gilvosporeus F607, a Capable Producer of Natamycin.</title>
        <authorList>
            <person name="Zong G."/>
            <person name="Zhong C."/>
            <person name="Fu J."/>
            <person name="Qin R."/>
            <person name="Cao G."/>
        </authorList>
    </citation>
    <scope>NUCLEOTIDE SEQUENCE [LARGE SCALE GENOMIC DNA]</scope>
    <source>
        <strain evidence="2 3">F607</strain>
    </source>
</reference>
<accession>A0A1V0TWH8</accession>
<proteinExistence type="predicted"/>